<dbReference type="InterPro" id="IPR032852">
    <property type="entry name" value="ALKBH2"/>
</dbReference>
<feature type="binding site" evidence="1">
    <location>
        <position position="215"/>
    </location>
    <ligand>
        <name>2-oxoglutarate</name>
        <dbReference type="ChEBI" id="CHEBI:16810"/>
    </ligand>
</feature>
<dbReference type="AlphaFoldDB" id="A0A1L7WMC8"/>
<dbReference type="PANTHER" id="PTHR31573:SF1">
    <property type="entry name" value="DNA OXIDATIVE DEMETHYLASE ALKBH2"/>
    <property type="match status" value="1"/>
</dbReference>
<organism evidence="4 5">
    <name type="scientific">Phialocephala subalpina</name>
    <dbReference type="NCBI Taxonomy" id="576137"/>
    <lineage>
        <taxon>Eukaryota</taxon>
        <taxon>Fungi</taxon>
        <taxon>Dikarya</taxon>
        <taxon>Ascomycota</taxon>
        <taxon>Pezizomycotina</taxon>
        <taxon>Leotiomycetes</taxon>
        <taxon>Helotiales</taxon>
        <taxon>Mollisiaceae</taxon>
        <taxon>Phialocephala</taxon>
        <taxon>Phialocephala fortinii species complex</taxon>
    </lineage>
</organism>
<sequence>MSLSTKKRTLDAFFTQPTKKPKVSEDEGAGKQADKASTPDEVSASISIRNLTVQYLMAKKLGFSTHPTYPFPVPAFPADISSELTSFPSTIGREINDQADLDLLYFEPYIPKYLERKLFQFLRSELPFYRVEYNIQRGGVETHIRTPRYTTVFGLDETSRFDENGEVVDATTGNKVAKDRYYSKYPPRPIPKCLNDLRLSTEAATVCKFNFCLVNYYASGSDSISYHSDDERFLGDLPAIASFSLGAKRDFLVKHKPVASNDNAPPPETKPIKLPLASGDMILMRGRTQANWLHSIPKRTGKNADDGGRINITFRRAMVKAGTENYYNYNVGTGPVFKWAASSRDMKLWKV</sequence>
<feature type="binding site" evidence="1">
    <location>
        <position position="227"/>
    </location>
    <ligand>
        <name>2-oxoglutarate</name>
        <dbReference type="ChEBI" id="CHEBI:16810"/>
    </ligand>
</feature>
<dbReference type="Proteomes" id="UP000184330">
    <property type="component" value="Unassembled WGS sequence"/>
</dbReference>
<dbReference type="Pfam" id="PF13532">
    <property type="entry name" value="2OG-FeII_Oxy_2"/>
    <property type="match status" value="1"/>
</dbReference>
<feature type="binding site" evidence="1">
    <location>
        <position position="313"/>
    </location>
    <ligand>
        <name>2-oxoglutarate</name>
        <dbReference type="ChEBI" id="CHEBI:16810"/>
    </ligand>
</feature>
<feature type="binding site" evidence="1">
    <location>
        <position position="230"/>
    </location>
    <ligand>
        <name>substrate</name>
    </ligand>
</feature>
<evidence type="ECO:0000313" key="4">
    <source>
        <dbReference type="EMBL" id="CZR53941.1"/>
    </source>
</evidence>
<dbReference type="InterPro" id="IPR037151">
    <property type="entry name" value="AlkB-like_sf"/>
</dbReference>
<feature type="binding site" evidence="1">
    <location>
        <position position="309"/>
    </location>
    <ligand>
        <name>2-oxoglutarate</name>
        <dbReference type="ChEBI" id="CHEBI:16810"/>
    </ligand>
</feature>
<feature type="domain" description="Fe2OG dioxygenase" evidence="3">
    <location>
        <begin position="208"/>
        <end position="318"/>
    </location>
</feature>
<feature type="region of interest" description="Disordered" evidence="2">
    <location>
        <begin position="1"/>
        <end position="41"/>
    </location>
</feature>
<dbReference type="OrthoDB" id="545910at2759"/>
<dbReference type="Gene3D" id="2.60.120.590">
    <property type="entry name" value="Alpha-ketoglutarate-dependent dioxygenase AlkB-like"/>
    <property type="match status" value="1"/>
</dbReference>
<evidence type="ECO:0000256" key="1">
    <source>
        <dbReference type="PIRSR" id="PIRSR632852-1"/>
    </source>
</evidence>
<dbReference type="PANTHER" id="PTHR31573">
    <property type="entry name" value="ALPHA-KETOGLUTARATE-DEPENDENT DIOXYGENASE ALKB HOMOLOG 2"/>
    <property type="match status" value="1"/>
</dbReference>
<feature type="binding site" evidence="1">
    <location>
        <position position="294"/>
    </location>
    <ligand>
        <name>2-oxoglutarate</name>
        <dbReference type="ChEBI" id="CHEBI:16810"/>
    </ligand>
</feature>
<evidence type="ECO:0000313" key="5">
    <source>
        <dbReference type="Proteomes" id="UP000184330"/>
    </source>
</evidence>
<dbReference type="STRING" id="576137.A0A1L7WMC8"/>
<feature type="compositionally biased region" description="Basic and acidic residues" evidence="2">
    <location>
        <begin position="22"/>
        <end position="38"/>
    </location>
</feature>
<dbReference type="GO" id="GO:0006307">
    <property type="term" value="P:DNA alkylation repair"/>
    <property type="evidence" value="ECO:0007669"/>
    <property type="project" value="TreeGrafter"/>
</dbReference>
<dbReference type="EMBL" id="FJOG01000004">
    <property type="protein sequence ID" value="CZR53941.1"/>
    <property type="molecule type" value="Genomic_DNA"/>
</dbReference>
<accession>A0A1L7WMC8</accession>
<feature type="binding site" evidence="1">
    <location>
        <position position="217"/>
    </location>
    <ligand>
        <name>2-oxoglutarate</name>
        <dbReference type="ChEBI" id="CHEBI:16810"/>
    </ligand>
</feature>
<name>A0A1L7WMC8_9HELO</name>
<dbReference type="SUPFAM" id="SSF51197">
    <property type="entry name" value="Clavaminate synthase-like"/>
    <property type="match status" value="1"/>
</dbReference>
<feature type="binding site" evidence="1">
    <location>
        <position position="315"/>
    </location>
    <ligand>
        <name>2-oxoglutarate</name>
        <dbReference type="ChEBI" id="CHEBI:16810"/>
    </ligand>
</feature>
<dbReference type="GO" id="GO:0051747">
    <property type="term" value="F:cytosine C-5 DNA demethylase activity"/>
    <property type="evidence" value="ECO:0007669"/>
    <property type="project" value="TreeGrafter"/>
</dbReference>
<dbReference type="InterPro" id="IPR027450">
    <property type="entry name" value="AlkB-like"/>
</dbReference>
<gene>
    <name evidence="4" type="ORF">PAC_03823</name>
</gene>
<protein>
    <submittedName>
        <fullName evidence="4">Related to DNA repair family protein</fullName>
    </submittedName>
</protein>
<evidence type="ECO:0000259" key="3">
    <source>
        <dbReference type="PROSITE" id="PS51471"/>
    </source>
</evidence>
<dbReference type="InterPro" id="IPR005123">
    <property type="entry name" value="Oxoglu/Fe-dep_dioxygenase_dom"/>
</dbReference>
<reference evidence="4 5" key="1">
    <citation type="submission" date="2016-03" db="EMBL/GenBank/DDBJ databases">
        <authorList>
            <person name="Ploux O."/>
        </authorList>
    </citation>
    <scope>NUCLEOTIDE SEQUENCE [LARGE SCALE GENOMIC DNA]</scope>
    <source>
        <strain evidence="4 5">UAMH 11012</strain>
    </source>
</reference>
<dbReference type="GO" id="GO:0035516">
    <property type="term" value="F:broad specificity oxidative DNA demethylase activity"/>
    <property type="evidence" value="ECO:0007669"/>
    <property type="project" value="TreeGrafter"/>
</dbReference>
<proteinExistence type="predicted"/>
<dbReference type="GO" id="GO:0008198">
    <property type="term" value="F:ferrous iron binding"/>
    <property type="evidence" value="ECO:0007669"/>
    <property type="project" value="TreeGrafter"/>
</dbReference>
<evidence type="ECO:0000256" key="2">
    <source>
        <dbReference type="SAM" id="MobiDB-lite"/>
    </source>
</evidence>
<dbReference type="PROSITE" id="PS51471">
    <property type="entry name" value="FE2OG_OXY"/>
    <property type="match status" value="1"/>
</dbReference>
<keyword evidence="5" id="KW-1185">Reference proteome</keyword>